<evidence type="ECO:0000313" key="2">
    <source>
        <dbReference type="EMBL" id="KKN00744.1"/>
    </source>
</evidence>
<dbReference type="EMBL" id="LAZR01005340">
    <property type="protein sequence ID" value="KKN00744.1"/>
    <property type="molecule type" value="Genomic_DNA"/>
</dbReference>
<dbReference type="AlphaFoldDB" id="A0A0F9M4Y3"/>
<dbReference type="InterPro" id="IPR027434">
    <property type="entry name" value="Homing_endonucl"/>
</dbReference>
<proteinExistence type="predicted"/>
<reference evidence="2" key="1">
    <citation type="journal article" date="2015" name="Nature">
        <title>Complex archaea that bridge the gap between prokaryotes and eukaryotes.</title>
        <authorList>
            <person name="Spang A."/>
            <person name="Saw J.H."/>
            <person name="Jorgensen S.L."/>
            <person name="Zaremba-Niedzwiedzka K."/>
            <person name="Martijn J."/>
            <person name="Lind A.E."/>
            <person name="van Eijk R."/>
            <person name="Schleper C."/>
            <person name="Guy L."/>
            <person name="Ettema T.J."/>
        </authorList>
    </citation>
    <scope>NUCLEOTIDE SEQUENCE</scope>
</reference>
<evidence type="ECO:0000256" key="1">
    <source>
        <dbReference type="SAM" id="MobiDB-lite"/>
    </source>
</evidence>
<feature type="non-terminal residue" evidence="2">
    <location>
        <position position="1"/>
    </location>
</feature>
<feature type="region of interest" description="Disordered" evidence="1">
    <location>
        <begin position="43"/>
        <end position="69"/>
    </location>
</feature>
<comment type="caution">
    <text evidence="2">The sequence shown here is derived from an EMBL/GenBank/DDBJ whole genome shotgun (WGS) entry which is preliminary data.</text>
</comment>
<dbReference type="Gene3D" id="3.10.28.10">
    <property type="entry name" value="Homing endonucleases"/>
    <property type="match status" value="1"/>
</dbReference>
<name>A0A0F9M4Y3_9ZZZZ</name>
<accession>A0A0F9M4Y3</accession>
<gene>
    <name evidence="2" type="ORF">LCGC14_1134830</name>
</gene>
<sequence length="174" mass="19834">RHHGCRGFSVRMVELLTTEELAYIAGIVDGEGSIGLITVMGNHRPAKRRNSRSAGKEHPGHSPQTKMRVSVGMTERSIPEWLCSEFGGYLTYREFPDKNWKPRCDWTATSQIAARFLEAILPYLRIKKVQAEIALAFQKKRVRGHPLSDVQRQADEILHSSLRELNRKGVERVK</sequence>
<evidence type="ECO:0008006" key="3">
    <source>
        <dbReference type="Google" id="ProtNLM"/>
    </source>
</evidence>
<organism evidence="2">
    <name type="scientific">marine sediment metagenome</name>
    <dbReference type="NCBI Taxonomy" id="412755"/>
    <lineage>
        <taxon>unclassified sequences</taxon>
        <taxon>metagenomes</taxon>
        <taxon>ecological metagenomes</taxon>
    </lineage>
</organism>
<protein>
    <recommendedName>
        <fullName evidence="3">Homing endonuclease LAGLIDADG domain-containing protein</fullName>
    </recommendedName>
</protein>